<organism evidence="2 3">
    <name type="scientific">Mucilaginibacter antarcticus</name>
    <dbReference type="NCBI Taxonomy" id="1855725"/>
    <lineage>
        <taxon>Bacteria</taxon>
        <taxon>Pseudomonadati</taxon>
        <taxon>Bacteroidota</taxon>
        <taxon>Sphingobacteriia</taxon>
        <taxon>Sphingobacteriales</taxon>
        <taxon>Sphingobacteriaceae</taxon>
        <taxon>Mucilaginibacter</taxon>
    </lineage>
</organism>
<keyword evidence="1" id="KW-1133">Transmembrane helix</keyword>
<evidence type="ECO:0000313" key="3">
    <source>
        <dbReference type="Proteomes" id="UP001597601"/>
    </source>
</evidence>
<keyword evidence="1" id="KW-0812">Transmembrane</keyword>
<evidence type="ECO:0000256" key="1">
    <source>
        <dbReference type="SAM" id="Phobius"/>
    </source>
</evidence>
<evidence type="ECO:0008006" key="4">
    <source>
        <dbReference type="Google" id="ProtNLM"/>
    </source>
</evidence>
<dbReference type="Proteomes" id="UP001597601">
    <property type="component" value="Unassembled WGS sequence"/>
</dbReference>
<reference evidence="3" key="1">
    <citation type="journal article" date="2019" name="Int. J. Syst. Evol. Microbiol.">
        <title>The Global Catalogue of Microorganisms (GCM) 10K type strain sequencing project: providing services to taxonomists for standard genome sequencing and annotation.</title>
        <authorList>
            <consortium name="The Broad Institute Genomics Platform"/>
            <consortium name="The Broad Institute Genome Sequencing Center for Infectious Disease"/>
            <person name="Wu L."/>
            <person name="Ma J."/>
        </authorList>
    </citation>
    <scope>NUCLEOTIDE SEQUENCE [LARGE SCALE GENOMIC DNA]</scope>
    <source>
        <strain evidence="3">KCTC 52232</strain>
    </source>
</reference>
<proteinExistence type="predicted"/>
<dbReference type="RefSeq" id="WP_377130497.1">
    <property type="nucleotide sequence ID" value="NZ_JBHUHN010000001.1"/>
</dbReference>
<evidence type="ECO:0000313" key="2">
    <source>
        <dbReference type="EMBL" id="MFD2866850.1"/>
    </source>
</evidence>
<gene>
    <name evidence="2" type="ORF">ACFSYC_19290</name>
</gene>
<dbReference type="EMBL" id="JBHUON010000039">
    <property type="protein sequence ID" value="MFD2866850.1"/>
    <property type="molecule type" value="Genomic_DNA"/>
</dbReference>
<keyword evidence="1" id="KW-0472">Membrane</keyword>
<comment type="caution">
    <text evidence="2">The sequence shown here is derived from an EMBL/GenBank/DDBJ whole genome shotgun (WGS) entry which is preliminary data.</text>
</comment>
<name>A0ABW5XV95_9SPHI</name>
<feature type="transmembrane region" description="Helical" evidence="1">
    <location>
        <begin position="104"/>
        <end position="123"/>
    </location>
</feature>
<sequence>MTQEFDTWKLAAIGRIKVKTSLFTDPEIEKHKLNYPERLLEVIPRFLVTPEDFAEFQLHTDALIAAMPETNDIFKANINTYFALVEESRAIYTKRYNLVKKGAIAAQWLAICLAIGTGLGIVFKKVGLGIPFGLIIGIMIGQRKEKEAAEQGRIL</sequence>
<accession>A0ABW5XV95</accession>
<protein>
    <recommendedName>
        <fullName evidence="4">DUF2335 domain-containing protein</fullName>
    </recommendedName>
</protein>
<keyword evidence="3" id="KW-1185">Reference proteome</keyword>